<evidence type="ECO:0000256" key="13">
    <source>
        <dbReference type="PROSITE-ProRule" id="PRU00169"/>
    </source>
</evidence>
<evidence type="ECO:0000313" key="20">
    <source>
        <dbReference type="Proteomes" id="UP000005730"/>
    </source>
</evidence>
<proteinExistence type="predicted"/>
<dbReference type="SMART" id="SM00448">
    <property type="entry name" value="REC"/>
    <property type="match status" value="1"/>
</dbReference>
<dbReference type="InterPro" id="IPR036890">
    <property type="entry name" value="HATPase_C_sf"/>
</dbReference>
<evidence type="ECO:0000256" key="11">
    <source>
        <dbReference type="ARBA" id="ARBA00023136"/>
    </source>
</evidence>
<evidence type="ECO:0000256" key="9">
    <source>
        <dbReference type="ARBA" id="ARBA00022989"/>
    </source>
</evidence>
<dbReference type="EMBL" id="CM001377">
    <property type="protein sequence ID" value="EHM09468.1"/>
    <property type="molecule type" value="Genomic_DNA"/>
</dbReference>
<keyword evidence="11" id="KW-0472">Membrane</keyword>
<dbReference type="SUPFAM" id="SSF47226">
    <property type="entry name" value="Histidine-containing phosphotransfer domain, HPT domain"/>
    <property type="match status" value="1"/>
</dbReference>
<feature type="domain" description="PAC" evidence="17">
    <location>
        <begin position="85"/>
        <end position="137"/>
    </location>
</feature>
<dbReference type="InterPro" id="IPR011006">
    <property type="entry name" value="CheY-like_superfamily"/>
</dbReference>
<evidence type="ECO:0000256" key="2">
    <source>
        <dbReference type="ARBA" id="ARBA00004651"/>
    </source>
</evidence>
<evidence type="ECO:0000256" key="7">
    <source>
        <dbReference type="ARBA" id="ARBA00022741"/>
    </source>
</evidence>
<organism evidence="19 20">
    <name type="scientific">Thermanaerovibrio velox DSM 12556</name>
    <dbReference type="NCBI Taxonomy" id="926567"/>
    <lineage>
        <taxon>Bacteria</taxon>
        <taxon>Thermotogati</taxon>
        <taxon>Synergistota</taxon>
        <taxon>Synergistia</taxon>
        <taxon>Synergistales</taxon>
        <taxon>Synergistaceae</taxon>
        <taxon>Thermanaerovibrio</taxon>
    </lineage>
</organism>
<dbReference type="Pfam" id="PF13426">
    <property type="entry name" value="PAS_9"/>
    <property type="match status" value="1"/>
</dbReference>
<dbReference type="CDD" id="cd17546">
    <property type="entry name" value="REC_hyHK_CKI1_RcsC-like"/>
    <property type="match status" value="1"/>
</dbReference>
<accession>H0UP55</accession>
<dbReference type="InterPro" id="IPR003661">
    <property type="entry name" value="HisK_dim/P_dom"/>
</dbReference>
<dbReference type="HOGENOM" id="CLU_000445_114_15_0"/>
<reference evidence="19 20" key="1">
    <citation type="submission" date="2011-10" db="EMBL/GenBank/DDBJ databases">
        <title>The Noncontiguous Finished genome of Thermanaerovibrio velox DSM 12556.</title>
        <authorList>
            <consortium name="US DOE Joint Genome Institute (JGI-PGF)"/>
            <person name="Lucas S."/>
            <person name="Copeland A."/>
            <person name="Lapidus A."/>
            <person name="Glavina del Rio T."/>
            <person name="Dalin E."/>
            <person name="Tice H."/>
            <person name="Bruce D."/>
            <person name="Goodwin L."/>
            <person name="Pitluck S."/>
            <person name="Peters L."/>
            <person name="Mikhailova N."/>
            <person name="Teshima H."/>
            <person name="Kyrpides N."/>
            <person name="Mavromatis K."/>
            <person name="Ivanova N."/>
            <person name="Markowitz V."/>
            <person name="Cheng J.-F."/>
            <person name="Hugenholtz P."/>
            <person name="Woyke T."/>
            <person name="Wu D."/>
            <person name="Spring S."/>
            <person name="Brambilla E.-M."/>
            <person name="Klenk H.-P."/>
            <person name="Eisen J.A."/>
        </authorList>
    </citation>
    <scope>NUCLEOTIDE SEQUENCE [LARGE SCALE GENOMIC DNA]</scope>
    <source>
        <strain evidence="19 20">DSM 12556</strain>
    </source>
</reference>
<dbReference type="Gene3D" id="1.10.287.130">
    <property type="match status" value="1"/>
</dbReference>
<name>H0UP55_9BACT</name>
<feature type="modified residue" description="4-aspartylphosphate" evidence="13">
    <location>
        <position position="694"/>
    </location>
</feature>
<dbReference type="Gene3D" id="3.40.50.2300">
    <property type="match status" value="1"/>
</dbReference>
<feature type="domain" description="Response regulatory" evidence="15">
    <location>
        <begin position="644"/>
        <end position="763"/>
    </location>
</feature>
<dbReference type="InterPro" id="IPR004358">
    <property type="entry name" value="Sig_transdc_His_kin-like_C"/>
</dbReference>
<evidence type="ECO:0000259" key="14">
    <source>
        <dbReference type="PROSITE" id="PS50109"/>
    </source>
</evidence>
<dbReference type="InterPro" id="IPR001610">
    <property type="entry name" value="PAC"/>
</dbReference>
<comment type="subcellular location">
    <subcellularLocation>
        <location evidence="2">Cell membrane</location>
        <topology evidence="2">Multi-pass membrane protein</topology>
    </subcellularLocation>
</comment>
<dbReference type="InterPro" id="IPR003594">
    <property type="entry name" value="HATPase_dom"/>
</dbReference>
<evidence type="ECO:0000256" key="6">
    <source>
        <dbReference type="ARBA" id="ARBA00022692"/>
    </source>
</evidence>
<dbReference type="Gene3D" id="3.30.565.10">
    <property type="entry name" value="Histidine kinase-like ATPase, C-terminal domain"/>
    <property type="match status" value="1"/>
</dbReference>
<dbReference type="SUPFAM" id="SSF52172">
    <property type="entry name" value="CheY-like"/>
    <property type="match status" value="1"/>
</dbReference>
<dbReference type="PROSITE" id="PS50894">
    <property type="entry name" value="HPT"/>
    <property type="match status" value="1"/>
</dbReference>
<dbReference type="Pfam" id="PF00989">
    <property type="entry name" value="PAS"/>
    <property type="match status" value="1"/>
</dbReference>
<dbReference type="InterPro" id="IPR036641">
    <property type="entry name" value="HPT_dom_sf"/>
</dbReference>
<evidence type="ECO:0000259" key="18">
    <source>
        <dbReference type="PROSITE" id="PS50894"/>
    </source>
</evidence>
<dbReference type="CDD" id="cd00082">
    <property type="entry name" value="HisKA"/>
    <property type="match status" value="1"/>
</dbReference>
<dbReference type="PRINTS" id="PR00344">
    <property type="entry name" value="BCTRLSENSOR"/>
</dbReference>
<evidence type="ECO:0000256" key="3">
    <source>
        <dbReference type="ARBA" id="ARBA00012438"/>
    </source>
</evidence>
<feature type="domain" description="PAS" evidence="16">
    <location>
        <begin position="265"/>
        <end position="302"/>
    </location>
</feature>
<dbReference type="Pfam" id="PF00072">
    <property type="entry name" value="Response_reg"/>
    <property type="match status" value="1"/>
</dbReference>
<keyword evidence="6" id="KW-0812">Transmembrane</keyword>
<dbReference type="NCBIfam" id="TIGR00229">
    <property type="entry name" value="sensory_box"/>
    <property type="match status" value="1"/>
</dbReference>
<comment type="catalytic activity">
    <reaction evidence="1">
        <text>ATP + protein L-histidine = ADP + protein N-phospho-L-histidine.</text>
        <dbReference type="EC" id="2.7.13.3"/>
    </reaction>
</comment>
<dbReference type="PROSITE" id="PS50112">
    <property type="entry name" value="PAS"/>
    <property type="match status" value="2"/>
</dbReference>
<dbReference type="Pfam" id="PF00512">
    <property type="entry name" value="HisKA"/>
    <property type="match status" value="1"/>
</dbReference>
<dbReference type="CDD" id="cd16922">
    <property type="entry name" value="HATPase_EvgS-ArcB-TorS-like"/>
    <property type="match status" value="1"/>
</dbReference>
<dbReference type="SMART" id="SM00388">
    <property type="entry name" value="HisKA"/>
    <property type="match status" value="1"/>
</dbReference>
<dbReference type="EC" id="2.7.13.3" evidence="3"/>
<evidence type="ECO:0000256" key="12">
    <source>
        <dbReference type="PROSITE-ProRule" id="PRU00110"/>
    </source>
</evidence>
<dbReference type="eggNOG" id="COG5000">
    <property type="taxonomic scope" value="Bacteria"/>
</dbReference>
<dbReference type="InterPro" id="IPR008207">
    <property type="entry name" value="Sig_transdc_His_kin_Hpt_dom"/>
</dbReference>
<dbReference type="RefSeq" id="WP_006582961.1">
    <property type="nucleotide sequence ID" value="NZ_CM001377.1"/>
</dbReference>
<keyword evidence="8" id="KW-0067">ATP-binding</keyword>
<dbReference type="InterPro" id="IPR013655">
    <property type="entry name" value="PAS_fold_3"/>
</dbReference>
<evidence type="ECO:0000259" key="16">
    <source>
        <dbReference type="PROSITE" id="PS50112"/>
    </source>
</evidence>
<dbReference type="SMART" id="SM00091">
    <property type="entry name" value="PAS"/>
    <property type="match status" value="3"/>
</dbReference>
<dbReference type="PANTHER" id="PTHR45339">
    <property type="entry name" value="HYBRID SIGNAL TRANSDUCTION HISTIDINE KINASE J"/>
    <property type="match status" value="1"/>
</dbReference>
<dbReference type="SUPFAM" id="SSF55874">
    <property type="entry name" value="ATPase domain of HSP90 chaperone/DNA topoisomerase II/histidine kinase"/>
    <property type="match status" value="1"/>
</dbReference>
<dbReference type="Gene3D" id="3.30.450.20">
    <property type="entry name" value="PAS domain"/>
    <property type="match status" value="3"/>
</dbReference>
<dbReference type="PROSITE" id="PS50110">
    <property type="entry name" value="RESPONSE_REGULATORY"/>
    <property type="match status" value="1"/>
</dbReference>
<dbReference type="eggNOG" id="COG0784">
    <property type="taxonomic scope" value="Bacteria"/>
</dbReference>
<keyword evidence="9" id="KW-1133">Transmembrane helix</keyword>
<feature type="domain" description="PAS" evidence="16">
    <location>
        <begin position="138"/>
        <end position="196"/>
    </location>
</feature>
<dbReference type="CDD" id="cd00130">
    <property type="entry name" value="PAS"/>
    <property type="match status" value="3"/>
</dbReference>
<dbReference type="SMART" id="SM00086">
    <property type="entry name" value="PAC"/>
    <property type="match status" value="2"/>
</dbReference>
<keyword evidence="4" id="KW-1003">Cell membrane</keyword>
<dbReference type="InterPro" id="IPR000014">
    <property type="entry name" value="PAS"/>
</dbReference>
<dbReference type="Proteomes" id="UP000005730">
    <property type="component" value="Chromosome"/>
</dbReference>
<feature type="domain" description="PAC" evidence="17">
    <location>
        <begin position="210"/>
        <end position="264"/>
    </location>
</feature>
<dbReference type="PROSITE" id="PS50109">
    <property type="entry name" value="HIS_KIN"/>
    <property type="match status" value="1"/>
</dbReference>
<evidence type="ECO:0000256" key="8">
    <source>
        <dbReference type="ARBA" id="ARBA00022840"/>
    </source>
</evidence>
<dbReference type="SUPFAM" id="SSF47384">
    <property type="entry name" value="Homodimeric domain of signal transducing histidine kinase"/>
    <property type="match status" value="1"/>
</dbReference>
<dbReference type="GO" id="GO:0005886">
    <property type="term" value="C:plasma membrane"/>
    <property type="evidence" value="ECO:0007669"/>
    <property type="project" value="UniProtKB-SubCell"/>
</dbReference>
<evidence type="ECO:0000313" key="19">
    <source>
        <dbReference type="EMBL" id="EHM09468.1"/>
    </source>
</evidence>
<dbReference type="FunFam" id="3.30.565.10:FF:000010">
    <property type="entry name" value="Sensor histidine kinase RcsC"/>
    <property type="match status" value="1"/>
</dbReference>
<keyword evidence="7" id="KW-0547">Nucleotide-binding</keyword>
<keyword evidence="5 13" id="KW-0597">Phosphoprotein</keyword>
<dbReference type="InterPro" id="IPR035965">
    <property type="entry name" value="PAS-like_dom_sf"/>
</dbReference>
<dbReference type="InterPro" id="IPR036097">
    <property type="entry name" value="HisK_dim/P_sf"/>
</dbReference>
<dbReference type="GO" id="GO:0006355">
    <property type="term" value="P:regulation of DNA-templated transcription"/>
    <property type="evidence" value="ECO:0007669"/>
    <property type="project" value="InterPro"/>
</dbReference>
<dbReference type="eggNOG" id="COG2205">
    <property type="taxonomic scope" value="Bacteria"/>
</dbReference>
<dbReference type="InterPro" id="IPR000700">
    <property type="entry name" value="PAS-assoc_C"/>
</dbReference>
<dbReference type="InterPro" id="IPR005467">
    <property type="entry name" value="His_kinase_dom"/>
</dbReference>
<dbReference type="SUPFAM" id="SSF55785">
    <property type="entry name" value="PYP-like sensor domain (PAS domain)"/>
    <property type="match status" value="3"/>
</dbReference>
<evidence type="ECO:0000259" key="17">
    <source>
        <dbReference type="PROSITE" id="PS50113"/>
    </source>
</evidence>
<evidence type="ECO:0000256" key="4">
    <source>
        <dbReference type="ARBA" id="ARBA00022475"/>
    </source>
</evidence>
<dbReference type="Pfam" id="PF02518">
    <property type="entry name" value="HATPase_c"/>
    <property type="match status" value="1"/>
</dbReference>
<evidence type="ECO:0000256" key="10">
    <source>
        <dbReference type="ARBA" id="ARBA00023012"/>
    </source>
</evidence>
<feature type="domain" description="HPt" evidence="18">
    <location>
        <begin position="785"/>
        <end position="887"/>
    </location>
</feature>
<protein>
    <recommendedName>
        <fullName evidence="3">histidine kinase</fullName>
        <ecNumber evidence="3">2.7.13.3</ecNumber>
    </recommendedName>
</protein>
<keyword evidence="10" id="KW-0902">Two-component regulatory system</keyword>
<gene>
    <name evidence="19" type="ORF">TheveDRAFT_0298</name>
</gene>
<feature type="modified residue" description="Phosphohistidine" evidence="12">
    <location>
        <position position="829"/>
    </location>
</feature>
<dbReference type="Pfam" id="PF08447">
    <property type="entry name" value="PAS_3"/>
    <property type="match status" value="1"/>
</dbReference>
<sequence>MPFGYEGSGFLDFPLLDLLHSCPDPIWCIRTSDRKWMFLTLGMEELLRMPIPDFLVRFSLGMVIHPDDMGAFNSFLEEAQSDGSASVEIRMIRGDQSEVWVALRAVGHRDDSGVCKYLVGIARDVSELRRYQQELRKSELKWKTVLDNAGEAFLTVDRSGRITYVNKSFETILGYDRNKVVGESLWALVPEDQRSIIDYQWSLRNIRWQRRYEIELLRSDGSRIPVRIIATVVKGFSSDPEDYLHFGFIDDLTQEKRIYREQKDQLKFLKTLLDTIPNPVFYKDAKGRYQGFNRAFQELFGLGDGDFQMEPEVLPEEFVARDVSSDMELLKNPGTMSFDFSMGSDDDRRDFVIRKASFFDHCGRVGGFVGVMTEITSMKRMERVLREAKERAEASSRAKMAFVSHISHEIRTPMNAVVGLSEVLLEECRDPDMRRDLELIHQASSSLMDILGDILDIAAVEAGKLKLEMVPFSIEEVCSPIFSLMGAEAERKGLDFVQRIDRSARGFFLGDPLRVRQLLWNLLSNAVKFTERGTVSTRITWKDGGVLFVVSDTGVGIDEEHLDRIFGYFERGEDLLTRRLPGTGLGLALCKSLVFLMGGTIEVRSSKGEGSEFSFWLPLERASEAALPKKDQEPEVPELPKGLKVLLAEDNWANQRLMTTVLRRMGLDVLCASDGKEALGIFEQEGPFDMVLMDVQMPVMDGLEVTRRIRGMEKGSGRRTLIVGLTAFSSPEDRKACVEAGMDRFLAKPVSPSRLRKELGRIWAFTSKEKSLIDPAVLLEMADGSKELAKDFASDVLKMIPSYVSSLESAVESGLSAEGVADKVEKSLHRLKGTAGYLGALSLEKDLADMLHRWRDRGNLQVLEGLPDLIDKLKGLEEELKRYLGDDA</sequence>
<evidence type="ECO:0000259" key="15">
    <source>
        <dbReference type="PROSITE" id="PS50110"/>
    </source>
</evidence>
<dbReference type="PANTHER" id="PTHR45339:SF1">
    <property type="entry name" value="HYBRID SIGNAL TRANSDUCTION HISTIDINE KINASE J"/>
    <property type="match status" value="1"/>
</dbReference>
<dbReference type="SMART" id="SM00387">
    <property type="entry name" value="HATPase_c"/>
    <property type="match status" value="1"/>
</dbReference>
<dbReference type="GO" id="GO:0000155">
    <property type="term" value="F:phosphorelay sensor kinase activity"/>
    <property type="evidence" value="ECO:0007669"/>
    <property type="project" value="InterPro"/>
</dbReference>
<dbReference type="InterPro" id="IPR001789">
    <property type="entry name" value="Sig_transdc_resp-reg_receiver"/>
</dbReference>
<dbReference type="Gene3D" id="1.20.120.160">
    <property type="entry name" value="HPT domain"/>
    <property type="match status" value="1"/>
</dbReference>
<dbReference type="InterPro" id="IPR013767">
    <property type="entry name" value="PAS_fold"/>
</dbReference>
<dbReference type="PROSITE" id="PS50113">
    <property type="entry name" value="PAC"/>
    <property type="match status" value="2"/>
</dbReference>
<dbReference type="OrthoDB" id="187at2"/>
<dbReference type="GO" id="GO:0005524">
    <property type="term" value="F:ATP binding"/>
    <property type="evidence" value="ECO:0007669"/>
    <property type="project" value="UniProtKB-KW"/>
</dbReference>
<dbReference type="AlphaFoldDB" id="H0UP55"/>
<feature type="domain" description="Histidine kinase" evidence="14">
    <location>
        <begin position="405"/>
        <end position="621"/>
    </location>
</feature>
<evidence type="ECO:0000256" key="1">
    <source>
        <dbReference type="ARBA" id="ARBA00000085"/>
    </source>
</evidence>
<dbReference type="STRING" id="926567.TheveDRAFT_0298"/>
<evidence type="ECO:0000256" key="5">
    <source>
        <dbReference type="ARBA" id="ARBA00022553"/>
    </source>
</evidence>
<keyword evidence="20" id="KW-1185">Reference proteome</keyword>